<accession>A0A934K2N7</accession>
<dbReference type="AlphaFoldDB" id="A0A934K2N7"/>
<dbReference type="EMBL" id="JAEKNS010000100">
    <property type="protein sequence ID" value="MBJ7595096.1"/>
    <property type="molecule type" value="Genomic_DNA"/>
</dbReference>
<proteinExistence type="predicted"/>
<dbReference type="PANTHER" id="PTHR36441">
    <property type="entry name" value="HYPOTHETICAL CYTOSOLIC PROTEIN"/>
    <property type="match status" value="1"/>
</dbReference>
<name>A0A934K2N7_9BACT</name>
<dbReference type="InterPro" id="IPR036746">
    <property type="entry name" value="TT1725-like_sf"/>
</dbReference>
<dbReference type="Proteomes" id="UP000606991">
    <property type="component" value="Unassembled WGS sequence"/>
</dbReference>
<comment type="caution">
    <text evidence="1">The sequence shown here is derived from an EMBL/GenBank/DDBJ whole genome shotgun (WGS) entry which is preliminary data.</text>
</comment>
<dbReference type="Gene3D" id="3.30.70.1120">
    <property type="entry name" value="TT1725-like"/>
    <property type="match status" value="1"/>
</dbReference>
<dbReference type="RefSeq" id="WP_337311879.1">
    <property type="nucleotide sequence ID" value="NZ_JAEKNS010000100.1"/>
</dbReference>
<dbReference type="Pfam" id="PF04456">
    <property type="entry name" value="DUF503"/>
    <property type="match status" value="1"/>
</dbReference>
<dbReference type="PANTHER" id="PTHR36441:SF1">
    <property type="entry name" value="DUF503 DOMAIN-CONTAINING PROTEIN"/>
    <property type="match status" value="1"/>
</dbReference>
<evidence type="ECO:0000313" key="1">
    <source>
        <dbReference type="EMBL" id="MBJ7595096.1"/>
    </source>
</evidence>
<evidence type="ECO:0000313" key="2">
    <source>
        <dbReference type="Proteomes" id="UP000606991"/>
    </source>
</evidence>
<sequence>MVIGTLQITIQVPESQSLKDKRMVVRSITSRVRQTFAVAVAEVGDQDTWQTAVVGVACISNNARHADEICQKVLAYIENDADGVVSGSRFELIHL</sequence>
<protein>
    <submittedName>
        <fullName evidence="1">DUF503 domain-containing protein</fullName>
    </submittedName>
</protein>
<gene>
    <name evidence="1" type="ORF">JF886_09590</name>
</gene>
<reference evidence="1 2" key="1">
    <citation type="submission" date="2020-10" db="EMBL/GenBank/DDBJ databases">
        <title>Ca. Dormibacterota MAGs.</title>
        <authorList>
            <person name="Montgomery K."/>
        </authorList>
    </citation>
    <scope>NUCLEOTIDE SEQUENCE [LARGE SCALE GENOMIC DNA]</scope>
    <source>
        <strain evidence="1">SC8812_S17_18</strain>
    </source>
</reference>
<dbReference type="SUPFAM" id="SSF103007">
    <property type="entry name" value="Hypothetical protein TT1725"/>
    <property type="match status" value="1"/>
</dbReference>
<organism evidence="1 2">
    <name type="scientific">Candidatus Aeolococcus gillhamiae</name>
    <dbReference type="NCBI Taxonomy" id="3127015"/>
    <lineage>
        <taxon>Bacteria</taxon>
        <taxon>Bacillati</taxon>
        <taxon>Candidatus Dormiibacterota</taxon>
        <taxon>Candidatus Dormibacteria</taxon>
        <taxon>Candidatus Aeolococcales</taxon>
        <taxon>Candidatus Aeolococcaceae</taxon>
        <taxon>Candidatus Aeolococcus</taxon>
    </lineage>
</organism>
<dbReference type="InterPro" id="IPR007546">
    <property type="entry name" value="DUF503"/>
</dbReference>